<accession>A0A9Y1FPU0</accession>
<dbReference type="Gene3D" id="2.60.40.10">
    <property type="entry name" value="Immunoglobulins"/>
    <property type="match status" value="5"/>
</dbReference>
<keyword evidence="1" id="KW-1133">Transmembrane helix</keyword>
<sequence length="4109" mass="468148">MFLLNPFSTVLIKDIENKDTKNNEITDIKPEHINSNIKNISNNPKSENKKTKIKNDYNKSSKIEEKNTKKLSVELKKYSNGSYVSGTIELYFTCSGVPKAQSMTLLINNQFKMWVLGSIGIYIWNTKTIDDGKYYLKLIVHTENKDYAFFWYIYVSNNITEEKVSNENVTTTKSDIKSAFLFIPPISSNTMQYISSNIDITIKNPANDSTVGGDVTIDANASSSVGTISEMRIYIDEELKKSVFDIDSITYLWSSYSNPDGNYNITIYAKDSDGGESTKTIFVQTNNHPDISFISPSNNETIIKGIYLIQGEAVCEDTISWFALRVDSLTVYNSSSSSISYNLDTVSYFDGRHTLELICKTIHSIETNLKYIVIIDNTKPVLFTDYPTNNTDIYGTITLTTSAFDVHFSKIQIIINGTTVYSNGNGSFTWKTINYEDAYYNVTTIASDTVGNSQKEYYLYKIDNVPNFHVKPEKIVIEGSQNFNITINCANELKFISLYFNGLLYYQTTSYNFSYLLDSLDFLDGNLTVLVKAIDTENVEYYYYTWVIVDNDPEITIDNDINNTYVHGILSLNCFSSSNHVTNISAILDNTEIAFNDSNYLSISIDTKTLATTNHNLTIVINGLYGQNSTYINFYVNNNPTIDSFIPLTGTKVFNEVSIEASITFENNPGIIIFYINGTVVYSISGSSSATYTWNTESYTDGTYNISVYCKDEFGFSNFTSNLIYLENTPEISFLDCTPANSTEIHATVFVAGYVTSIFDIDYVQLWFNNSLINSTNSKNFNFSINTLNYKDGQKNLTIIVKTLNSTTNYVYMQYYINNVPEIFLDSFNDGSKVGGNFLLKLHVESFFSDLILSLYINNELREQISNYQITYNWNTEELSDGNANITIYAECTGGNNISIAIVEIDNIPDIEIISPVSFNEKFIDNVLFDFIGSGYFNISNVSLFFDNNLIHSVTDTQYFTYNLDTTKYADNSYPITIYIQDTQNHENYYYYTMTINNYPNINLSPTTTINGSHVAGLMDINGTIDTQRSLKNTTIYIDNIVQATYTGTSFSFEWNTLLFEDNKHIITIKSYDSEGYNNQTTLVYVVDNLPSIWITSPANNSMITNTEKINITVDSFPILDSIKVYLNSTLIETISSNSSGITYFSVSLDSTLFADGYYILKVEAITQITTTNSTKIQINIDNFPNINIISPVENEEVYDLYPINVQISGPPIKNSTIAIDGKIVSIFYQTTGYIYYWNTSLYADGYHEIIVTTISEFDFISSENVNVFSNNVPNLILSSSFPEEEQVYAGTIELECDAYSTTSITNFSLYIDNILVNSTNTNRLTYSWNTLSYSNEYHTIYYHIVNSKSFSNQTSKRIRIANNPQFHTYSPSNNTMVYGTIFLNTTITCGNAYSYSQIYIDTNLLTTTSNSSIYYPINTWNYDDGFHKIKIIAYDSLDNSNSTLFQLTFSNVANITTSLTDEEIIYNDYLLNISIDSNPEISSLKVYLNETVIYSGTSKSISLPIDTFSWSEGKYNFTVLVLNEFGQNFTDKRWIYIKNYPELQSINIVSNQKFNENYTITFDVFSAQGIQVSELYINGSLKYSNSGTSNSFIWQTRNYEDGIYNITICIKDIENDQTIYQYIVKVINHPHIIFNQKLPLNNSIVTETIVFDISIDAYPYIDQAAIYINGTIRTLTNSDQFIYKWNTKLVQDNLYNVTIFVEDASGDRKILTYFYTVDNIPQLDCEVPPEGLLLEPVYLNVTGSGGNNISKIEVYENDILVGVAYSNEYSYLFNTLVKNDGFYTILFKIIDEMGNTNSSAFSYLVDNLASINISPDITTEIFGNLTLSITIESQREFNSEIYINGTVIYSNNSSSYEYLWETFDYEDGLYNITVLVIDIKSFKNSTTQFYRVNNNPDIQFINITNNAVVFDTITIEVNTSSYYSITSNKLLINSSEVFQTNNSNFEYDLNTLDYEEGVIIVQVISTNNQSRVSSSEITLIIDNFPKITLTPSNNSIVYADTIITSEISSYVSIINQSLYIDGNLITTSTTTILSYNWNTTLYADGLNNITIVAFNSNERKTTLTYFYSVNNVPDLTVNVITTPANNSIIFDTITLAFEITTFNELDNVQIIINDTVVLYQASTTIQYNWNTIDYLDGTYNVTFYVINTFGFWNKTTLVYQVFNIPEVTYTINDNNGFLVNDINMQVNSSVGPGINNIKIKINGSLLYQNFSDSINFTYDSHNFKDGNYLITIDVESNSQITTSVFNYYTIKNLPEGSFVTPTPANHSTVFGTINTINVTSSSLTGIDNITLLINSIQRNISFSDNLEYNWDTTLESDGLYNITVVITDQEGDNFVLHIEIEIKNNPFTALTNLYNMSVVFHDVKLEIRGESLSSLKKHQLYINGSLVNSTTSLNLSYLWNTEIYSDNCYNITILIENIYGFQNSVTYYLFVRNVPQITLHSPLNYQTITGENNITITISMPSGSNFTQLFLNGTLILQTSSTEINYLWDTLLYNDGIYNLTVYSETIYNFNSTKQYIFTVDNIPQLTIITPSEGSILYGSVIVTAEATGGNNISKIELYVDEELYVSENSSSFNQTISSWIFDDGMYLLTFRVIDVEGNYNDSAKISVTINNIPNIDFVYPTPPEKSIIYGYIEINISVTDINNPIHNTTLLINDQIKAVVNDSILYYLFNSSIYNDGVCTIKAIVYNNYGYINYTTHILQIDNIPNIQIEGISNNEEIIDIKTITIQTTSGSNITNTSIYINSILQASNNNNNLVFDFNTLLYSDGNYSITVTTENEDGFYNSTTLFVIINNIPNYSYSGPQYNEKITNSKELYISGYSPRGVDFILLELVSQENHFILANYSSDTLSYTLNTLLYPDDNYNLTLTVKDNGGFLNSTAIPIIIDNIPQIHLDQGMLNLNNSIVIDVISLNCTATGGNDISHIKLQIDDEIYLISNNSTLSYLWDTILETDGNYKIELTVTDTYSNENKTILYLTIDNYPDLYIDSKPSESSLIGNNSFIYHATTQRTIAFMEVWIDSQLVKNISASSDTFIWETELYQDNIYSIYFKVYDSAGFTNYSNIYIYKITNIPDINFSHFEDLSKDRLIDTINATVTISEGWTIQEIRIFIDNVLKVYSQPGERNLIYYWNTLNYSDGIHEFNVTVIDEQDHYNSTVLSCNIDNYPQIDDYSPEYVYVRNSVVLTASGSGGRTIDNITLLINNSIVHVTNSPIFSYVWETNDSYYSNGVYEIKYLIYDVEGYMNTTIIYYIVDNEEPIITITNLCDYQGVTSTFELMIRSQDEIGTKTMYYEIYFGLELLLREEFIGNETVISEWTITVKLENASLEDEILWLQVTVIDLSGNQNSTCIYLVYNDIPDIQIYNVNEDDVLFSSSYYIKLGIFSGISSANVEVQLYDINTDNYTKIVTFVIDDANGPLYANESFNLDTRVFDDGLYYLRIVVFPSGNSAIGIKRIAVEIDNHPNILVDKKENSELAGNSEFNIIISTKNPANIFVVDYFKIYINEKSSDNLLYKEVRNDVSKSYFEFYFLFNTTAYNDGVITLIFEFYDAINEYYNLTTFSCYIHNNPEIILPNILENQLIGFNYSIYIDTNYYGDFQSGSIYINDNLVSSFDTSSFIWLWQTENYKDGNYTLKITVSTLINNTYYFITEKEVNVIIQNYPSWTFSSTPLNGSIIFNTIELKFTFINGTPINNFYIYVDNFPALIINMSAYKGSATIEFNTKTINDGWHTLLLLLETSYNYIINKTLTVLFDNKPNIYYVSDNIKENGFYNNEIDISFKANSTTSVFRLGIDVVDDITNISISDFPIEINNNETFSTIINTTKYTTGNYQILIYAIDNEYDMIIIKYKVTFDNDIPEIYSNNGLSLYSNVSEKIVFTSRTAYISFTTEDFSPIETITIYANKEQQIVHKDFNDPRTVNFGYYHYITMDGETKIIKVIITDKAGNIREAEYKIQFMLKPFINEVSFGVDVNTTITNVVFNINISIHDDRGLSSVYVLLIGEERNYTITTEFENLPLNKTDIKETILFSDTIIRKLNNKKLKDGNYTFVIEVVDIDGYRTSYKQPLSIERINRKSFITIMLWIGLSTLAIGLAGFVMYKKNFPAALWDRIRYEW</sequence>
<keyword evidence="1" id="KW-0472">Membrane</keyword>
<dbReference type="Proteomes" id="UP001200513">
    <property type="component" value="Chromosome"/>
</dbReference>
<evidence type="ECO:0000256" key="1">
    <source>
        <dbReference type="SAM" id="Phobius"/>
    </source>
</evidence>
<dbReference type="EMBL" id="CP084167">
    <property type="protein sequence ID" value="UJG44441.1"/>
    <property type="molecule type" value="Genomic_DNA"/>
</dbReference>
<evidence type="ECO:0008006" key="3">
    <source>
        <dbReference type="Google" id="ProtNLM"/>
    </source>
</evidence>
<gene>
    <name evidence="2" type="ORF">K9W46_04485</name>
</gene>
<feature type="transmembrane region" description="Helical" evidence="1">
    <location>
        <begin position="4071"/>
        <end position="4093"/>
    </location>
</feature>
<keyword evidence="1" id="KW-0812">Transmembrane</keyword>
<dbReference type="InterPro" id="IPR013783">
    <property type="entry name" value="Ig-like_fold"/>
</dbReference>
<reference evidence="2" key="1">
    <citation type="journal article" date="2022" name="Nat. Microbiol.">
        <title>Unique mobile elements and scalable gene flow at the prokaryote-eukaryote boundary revealed by circularized Asgard archaea genomes.</title>
        <authorList>
            <person name="Wu F."/>
            <person name="Speth D.R."/>
            <person name="Philosof A."/>
            <person name="Cremiere A."/>
            <person name="Narayanan A."/>
            <person name="Barco R.A."/>
            <person name="Connon S.A."/>
            <person name="Amend J.P."/>
            <person name="Antoshechkin I.A."/>
            <person name="Orphan V.J."/>
        </authorList>
    </citation>
    <scope>NUCLEOTIDE SEQUENCE</scope>
    <source>
        <strain evidence="2">PR6</strain>
    </source>
</reference>
<organism evidence="2">
    <name type="scientific">Candidatus Heimdallarchaeum endolithica</name>
    <dbReference type="NCBI Taxonomy" id="2876572"/>
    <lineage>
        <taxon>Archaea</taxon>
        <taxon>Promethearchaeati</taxon>
        <taxon>Candidatus Heimdallarchaeota</taxon>
        <taxon>Candidatus Heimdallarchaeia (ex Rinke et al. 2021) (nom. nud.)</taxon>
        <taxon>Candidatus Heimdallarchaeales</taxon>
        <taxon>Candidatus Heimdallarchaeaceae</taxon>
        <taxon>Candidatus Heimdallarchaeum</taxon>
    </lineage>
</organism>
<dbReference type="Pfam" id="PF17957">
    <property type="entry name" value="Big_7"/>
    <property type="match status" value="2"/>
</dbReference>
<protein>
    <recommendedName>
        <fullName evidence="3">Ig-like domain-containing protein</fullName>
    </recommendedName>
</protein>
<name>A0A9Y1FPU0_9ARCH</name>
<evidence type="ECO:0000313" key="2">
    <source>
        <dbReference type="EMBL" id="UJG44441.1"/>
    </source>
</evidence>
<proteinExistence type="predicted"/>